<sequence>MSHSADYSKTSRDTLDSPEGLADRIAEILECPITIEDANHRIISYSKHDKNVDEARIATIMRRSVPEDVITSLWESGVMSRLFESNDPVFVPAIEKVGLGNRIAVSVHKHHDVLGFIWAQTNDTTITNEKMSLMKDAAKLVKNQLHQHHLKKKQSEESYQEFFWQLLVGHLQQPGEISQQAKRFGLAFGNSLCIAMIEFGCDITPTIEKHAYYLIETLYQPYAVCRIFNENQLIMLVNLESTPNPNNKLKTLIQDFIQKLTARLNIGHVKGGFGLTYDSPENMKDSYRQAMKVLELKEQLPDSLQHVYGYHELGIYQFLQDLNAIRNRDNYRNDAIERLRAYDKKNGSALVKTLHAYLDCDSNVHNAAKQIHVHTNTLNYRLKRITDIGEIDLKDTNQKITLYLDLLIEKIND</sequence>
<keyword evidence="5" id="KW-1185">Reference proteome</keyword>
<evidence type="ECO:0000259" key="3">
    <source>
        <dbReference type="Pfam" id="PF17853"/>
    </source>
</evidence>
<evidence type="ECO:0000256" key="1">
    <source>
        <dbReference type="ARBA" id="ARBA00006754"/>
    </source>
</evidence>
<dbReference type="EMBL" id="VJMZ01000001">
    <property type="protein sequence ID" value="TRM13226.1"/>
    <property type="molecule type" value="Genomic_DNA"/>
</dbReference>
<feature type="domain" description="PucR C-terminal helix-turn-helix" evidence="2">
    <location>
        <begin position="350"/>
        <end position="408"/>
    </location>
</feature>
<proteinExistence type="inferred from homology"/>
<evidence type="ECO:0000313" key="5">
    <source>
        <dbReference type="Proteomes" id="UP000319280"/>
    </source>
</evidence>
<dbReference type="PANTHER" id="PTHR33744:SF1">
    <property type="entry name" value="DNA-BINDING TRANSCRIPTIONAL ACTIVATOR ADER"/>
    <property type="match status" value="1"/>
</dbReference>
<comment type="similarity">
    <text evidence="1">Belongs to the CdaR family.</text>
</comment>
<dbReference type="InterPro" id="IPR042070">
    <property type="entry name" value="PucR_C-HTH_sf"/>
</dbReference>
<evidence type="ECO:0000259" key="2">
    <source>
        <dbReference type="Pfam" id="PF13556"/>
    </source>
</evidence>
<dbReference type="InterPro" id="IPR051448">
    <property type="entry name" value="CdaR-like_regulators"/>
</dbReference>
<dbReference type="AlphaFoldDB" id="A0A549YMW9"/>
<gene>
    <name evidence="4" type="ORF">FH966_08415</name>
</gene>
<accession>A0A549YMW9</accession>
<dbReference type="Gene3D" id="1.10.10.2840">
    <property type="entry name" value="PucR C-terminal helix-turn-helix domain"/>
    <property type="match status" value="1"/>
</dbReference>
<evidence type="ECO:0000313" key="4">
    <source>
        <dbReference type="EMBL" id="TRM13226.1"/>
    </source>
</evidence>
<dbReference type="PANTHER" id="PTHR33744">
    <property type="entry name" value="CARBOHYDRATE DIACID REGULATOR"/>
    <property type="match status" value="1"/>
</dbReference>
<dbReference type="InterPro" id="IPR025736">
    <property type="entry name" value="PucR_C-HTH_dom"/>
</dbReference>
<dbReference type="Pfam" id="PF17853">
    <property type="entry name" value="GGDEF_2"/>
    <property type="match status" value="1"/>
</dbReference>
<dbReference type="InterPro" id="IPR041522">
    <property type="entry name" value="CdaR_GGDEF"/>
</dbReference>
<dbReference type="Proteomes" id="UP000319280">
    <property type="component" value="Unassembled WGS sequence"/>
</dbReference>
<name>A0A549YMW9_9BACI</name>
<feature type="domain" description="CdaR GGDEF-like" evidence="3">
    <location>
        <begin position="173"/>
        <end position="296"/>
    </location>
</feature>
<dbReference type="Pfam" id="PF13556">
    <property type="entry name" value="HTH_30"/>
    <property type="match status" value="1"/>
</dbReference>
<comment type="caution">
    <text evidence="4">The sequence shown here is derived from an EMBL/GenBank/DDBJ whole genome shotgun (WGS) entry which is preliminary data.</text>
</comment>
<protein>
    <submittedName>
        <fullName evidence="4">PucR family transcriptional regulator</fullName>
    </submittedName>
</protein>
<organism evidence="4 5">
    <name type="scientific">Lentibacillus cibarius</name>
    <dbReference type="NCBI Taxonomy" id="2583219"/>
    <lineage>
        <taxon>Bacteria</taxon>
        <taxon>Bacillati</taxon>
        <taxon>Bacillota</taxon>
        <taxon>Bacilli</taxon>
        <taxon>Bacillales</taxon>
        <taxon>Bacillaceae</taxon>
        <taxon>Lentibacillus</taxon>
    </lineage>
</organism>
<reference evidence="4 5" key="1">
    <citation type="submission" date="2019-07" db="EMBL/GenBank/DDBJ databases">
        <title>Genomic analysis of Lentibacillus sp. NKC851-2.</title>
        <authorList>
            <person name="Oh Y.J."/>
        </authorList>
    </citation>
    <scope>NUCLEOTIDE SEQUENCE [LARGE SCALE GENOMIC DNA]</scope>
    <source>
        <strain evidence="4 5">NKC851-2</strain>
    </source>
</reference>